<gene>
    <name evidence="2" type="ORF">RIMI_LOCUS16227855</name>
</gene>
<evidence type="ECO:0000256" key="1">
    <source>
        <dbReference type="SAM" id="MobiDB-lite"/>
    </source>
</evidence>
<dbReference type="InterPro" id="IPR016024">
    <property type="entry name" value="ARM-type_fold"/>
</dbReference>
<evidence type="ECO:0000313" key="2">
    <source>
        <dbReference type="EMBL" id="CAJ0958190.1"/>
    </source>
</evidence>
<keyword evidence="3" id="KW-1185">Reference proteome</keyword>
<dbReference type="InterPro" id="IPR041090">
    <property type="entry name" value="DUF5578"/>
</dbReference>
<dbReference type="Proteomes" id="UP001176940">
    <property type="component" value="Unassembled WGS sequence"/>
</dbReference>
<evidence type="ECO:0000313" key="3">
    <source>
        <dbReference type="Proteomes" id="UP001176940"/>
    </source>
</evidence>
<dbReference type="SUPFAM" id="SSF48371">
    <property type="entry name" value="ARM repeat"/>
    <property type="match status" value="1"/>
</dbReference>
<protein>
    <submittedName>
        <fullName evidence="2">Uncharacterized protein</fullName>
    </submittedName>
</protein>
<feature type="compositionally biased region" description="Polar residues" evidence="1">
    <location>
        <begin position="242"/>
        <end position="252"/>
    </location>
</feature>
<proteinExistence type="predicted"/>
<sequence>MRPSSRPLYPAFIQQAACARAIGMLAQESSELCDQMIRLRVVHHLLYVMGNMDHTESQRQASLAVQYFASVSPVVEEQVRLAIGEKLFQMLMWTYPVFLCSCDRPNHNQGVFTPWQTDESITKTTLQESRHLCPLRPFGGVFCGFFQAISARTENADMLYMKLDPIQVDVLVSNQVNIPSGECGSGTVTLSDAAAIPTTMSIAAASLFGRGRAVTQTALQRPTMPLAGADTGCRRSAEKQSAGGQTALVKTSVNRRHTRRFSDDSGRSSDEIQFQTICYDV</sequence>
<dbReference type="EMBL" id="CAUEEQ010044932">
    <property type="protein sequence ID" value="CAJ0958190.1"/>
    <property type="molecule type" value="Genomic_DNA"/>
</dbReference>
<dbReference type="InterPro" id="IPR011989">
    <property type="entry name" value="ARM-like"/>
</dbReference>
<dbReference type="Gene3D" id="1.25.10.10">
    <property type="entry name" value="Leucine-rich Repeat Variant"/>
    <property type="match status" value="1"/>
</dbReference>
<name>A0ABN9M4S5_9NEOB</name>
<dbReference type="PANTHER" id="PTHR34258">
    <property type="entry name" value="ARMADILLO-LIKE HELICAL DOMAIN CONTAINING PROTEIN 1"/>
    <property type="match status" value="1"/>
</dbReference>
<dbReference type="PANTHER" id="PTHR34258:SF1">
    <property type="entry name" value="ARMADILLO-LIKE HELICAL DOMAIN CONTAINING PROTEIN 1"/>
    <property type="match status" value="1"/>
</dbReference>
<accession>A0ABN9M4S5</accession>
<comment type="caution">
    <text evidence="2">The sequence shown here is derived from an EMBL/GenBank/DDBJ whole genome shotgun (WGS) entry which is preliminary data.</text>
</comment>
<reference evidence="2" key="1">
    <citation type="submission" date="2023-07" db="EMBL/GenBank/DDBJ databases">
        <authorList>
            <person name="Stuckert A."/>
        </authorList>
    </citation>
    <scope>NUCLEOTIDE SEQUENCE</scope>
</reference>
<feature type="region of interest" description="Disordered" evidence="1">
    <location>
        <begin position="235"/>
        <end position="267"/>
    </location>
</feature>
<organism evidence="2 3">
    <name type="scientific">Ranitomeya imitator</name>
    <name type="common">mimic poison frog</name>
    <dbReference type="NCBI Taxonomy" id="111125"/>
    <lineage>
        <taxon>Eukaryota</taxon>
        <taxon>Metazoa</taxon>
        <taxon>Chordata</taxon>
        <taxon>Craniata</taxon>
        <taxon>Vertebrata</taxon>
        <taxon>Euteleostomi</taxon>
        <taxon>Amphibia</taxon>
        <taxon>Batrachia</taxon>
        <taxon>Anura</taxon>
        <taxon>Neobatrachia</taxon>
        <taxon>Hyloidea</taxon>
        <taxon>Dendrobatidae</taxon>
        <taxon>Dendrobatinae</taxon>
        <taxon>Ranitomeya</taxon>
    </lineage>
</organism>